<dbReference type="AlphaFoldDB" id="A0A1S1PDB3"/>
<dbReference type="OrthoDB" id="3211544at2"/>
<keyword evidence="3" id="KW-1185">Reference proteome</keyword>
<dbReference type="RefSeq" id="WP_071066682.1">
    <property type="nucleotide sequence ID" value="NZ_MAXA01000261.1"/>
</dbReference>
<evidence type="ECO:0000313" key="3">
    <source>
        <dbReference type="Proteomes" id="UP000179769"/>
    </source>
</evidence>
<gene>
    <name evidence="2" type="ORF">BBK14_27570</name>
</gene>
<evidence type="ECO:0000313" key="2">
    <source>
        <dbReference type="EMBL" id="OHV20908.1"/>
    </source>
</evidence>
<dbReference type="EMBL" id="MAXA01000261">
    <property type="protein sequence ID" value="OHV20908.1"/>
    <property type="molecule type" value="Genomic_DNA"/>
</dbReference>
<protein>
    <submittedName>
        <fullName evidence="2">Uncharacterized protein</fullName>
    </submittedName>
</protein>
<organism evidence="2 3">
    <name type="scientific">Parafrankia soli</name>
    <dbReference type="NCBI Taxonomy" id="2599596"/>
    <lineage>
        <taxon>Bacteria</taxon>
        <taxon>Bacillati</taxon>
        <taxon>Actinomycetota</taxon>
        <taxon>Actinomycetes</taxon>
        <taxon>Frankiales</taxon>
        <taxon>Frankiaceae</taxon>
        <taxon>Parafrankia</taxon>
    </lineage>
</organism>
<accession>A0A1S1PDB3</accession>
<dbReference type="Proteomes" id="UP000179769">
    <property type="component" value="Unassembled WGS sequence"/>
</dbReference>
<sequence>MAREVISLINVWCDNIGRHGTERIAATRTAVLAYDGRLVRLDVCDECRDEIASVLGEYAEYGETVTISRTAKIDTAWTDVEKNDAIAPPAPESAPKRPVPSRSRPRRPHQTASATDVRAWLREHAEDHGLTLPERGSRLTAELNAAYDRGHGWADTDGTWRPVADAPTDAPDEVPATARETVPG</sequence>
<reference evidence="3" key="1">
    <citation type="submission" date="2016-07" db="EMBL/GenBank/DDBJ databases">
        <title>Frankia sp. NRRL B-16219 Genome sequencing.</title>
        <authorList>
            <person name="Ghodhbane-Gtari F."/>
            <person name="Swanson E."/>
            <person name="Gueddou A."/>
            <person name="Louati M."/>
            <person name="Nouioui I."/>
            <person name="Hezbri K."/>
            <person name="Abebe-Akele F."/>
            <person name="Simpson S."/>
            <person name="Morris K."/>
            <person name="Thomas K."/>
            <person name="Gtari M."/>
            <person name="Tisa L.S."/>
        </authorList>
    </citation>
    <scope>NUCLEOTIDE SEQUENCE [LARGE SCALE GENOMIC DNA]</scope>
    <source>
        <strain evidence="3">NRRL B-16219</strain>
    </source>
</reference>
<feature type="region of interest" description="Disordered" evidence="1">
    <location>
        <begin position="83"/>
        <end position="116"/>
    </location>
</feature>
<feature type="region of interest" description="Disordered" evidence="1">
    <location>
        <begin position="151"/>
        <end position="184"/>
    </location>
</feature>
<evidence type="ECO:0000256" key="1">
    <source>
        <dbReference type="SAM" id="MobiDB-lite"/>
    </source>
</evidence>
<proteinExistence type="predicted"/>
<name>A0A1S1PDB3_9ACTN</name>
<comment type="caution">
    <text evidence="2">The sequence shown here is derived from an EMBL/GenBank/DDBJ whole genome shotgun (WGS) entry which is preliminary data.</text>
</comment>